<evidence type="ECO:0000256" key="10">
    <source>
        <dbReference type="NCBIfam" id="TIGR00232"/>
    </source>
</evidence>
<proteinExistence type="inferred from homology"/>
<keyword evidence="6" id="KW-0479">Metal-binding</keyword>
<evidence type="ECO:0000256" key="3">
    <source>
        <dbReference type="ARBA" id="ARBA00007131"/>
    </source>
</evidence>
<comment type="cofactor">
    <cofactor evidence="2">
        <name>thiamine diphosphate</name>
        <dbReference type="ChEBI" id="CHEBI:58937"/>
    </cofactor>
</comment>
<dbReference type="RefSeq" id="WP_265990623.1">
    <property type="nucleotide sequence ID" value="NZ_CP110973.1"/>
</dbReference>
<evidence type="ECO:0000256" key="4">
    <source>
        <dbReference type="ARBA" id="ARBA00013152"/>
    </source>
</evidence>
<evidence type="ECO:0000256" key="1">
    <source>
        <dbReference type="ARBA" id="ARBA00001946"/>
    </source>
</evidence>
<dbReference type="PROSITE" id="PS00801">
    <property type="entry name" value="TRANSKETOLASE_1"/>
    <property type="match status" value="1"/>
</dbReference>
<dbReference type="PANTHER" id="PTHR43522">
    <property type="entry name" value="TRANSKETOLASE"/>
    <property type="match status" value="1"/>
</dbReference>
<dbReference type="Pfam" id="PF02779">
    <property type="entry name" value="Transket_pyr"/>
    <property type="match status" value="1"/>
</dbReference>
<evidence type="ECO:0000256" key="7">
    <source>
        <dbReference type="ARBA" id="ARBA00022842"/>
    </source>
</evidence>
<evidence type="ECO:0000313" key="13">
    <source>
        <dbReference type="Proteomes" id="UP001597116"/>
    </source>
</evidence>
<dbReference type="CDD" id="cd07033">
    <property type="entry name" value="TPP_PYR_DXS_TK_like"/>
    <property type="match status" value="1"/>
</dbReference>
<comment type="caution">
    <text evidence="12">The sequence shown here is derived from an EMBL/GenBank/DDBJ whole genome shotgun (WGS) entry which is preliminary data.</text>
</comment>
<comment type="cofactor">
    <cofactor evidence="1">
        <name>Mg(2+)</name>
        <dbReference type="ChEBI" id="CHEBI:18420"/>
    </cofactor>
</comment>
<keyword evidence="7" id="KW-0460">Magnesium</keyword>
<keyword evidence="13" id="KW-1185">Reference proteome</keyword>
<dbReference type="Pfam" id="PF00456">
    <property type="entry name" value="Transketolase_N"/>
    <property type="match status" value="1"/>
</dbReference>
<name>A0ABW3Q6L8_9BACT</name>
<feature type="domain" description="Transketolase-like pyrimidine-binding" evidence="11">
    <location>
        <begin position="358"/>
        <end position="529"/>
    </location>
</feature>
<dbReference type="InterPro" id="IPR005478">
    <property type="entry name" value="Transketolase_bac-like"/>
</dbReference>
<dbReference type="Pfam" id="PF22613">
    <property type="entry name" value="Transketolase_C_1"/>
    <property type="match status" value="1"/>
</dbReference>
<dbReference type="InterPro" id="IPR033247">
    <property type="entry name" value="Transketolase_fam"/>
</dbReference>
<dbReference type="GO" id="GO:0004802">
    <property type="term" value="F:transketolase activity"/>
    <property type="evidence" value="ECO:0007669"/>
    <property type="project" value="UniProtKB-EC"/>
</dbReference>
<dbReference type="EMBL" id="JBHTLP010000006">
    <property type="protein sequence ID" value="MFD1141021.1"/>
    <property type="molecule type" value="Genomic_DNA"/>
</dbReference>
<dbReference type="Gene3D" id="3.40.50.920">
    <property type="match status" value="1"/>
</dbReference>
<dbReference type="EC" id="2.2.1.1" evidence="4 10"/>
<dbReference type="SMART" id="SM00861">
    <property type="entry name" value="Transket_pyr"/>
    <property type="match status" value="1"/>
</dbReference>
<dbReference type="InterPro" id="IPR005474">
    <property type="entry name" value="Transketolase_N"/>
</dbReference>
<dbReference type="InterPro" id="IPR009014">
    <property type="entry name" value="Transketo_C/PFOR_II"/>
</dbReference>
<dbReference type="InterPro" id="IPR005475">
    <property type="entry name" value="Transketolase-like_Pyr-bd"/>
</dbReference>
<evidence type="ECO:0000259" key="11">
    <source>
        <dbReference type="SMART" id="SM00861"/>
    </source>
</evidence>
<gene>
    <name evidence="12" type="primary">tkt</name>
    <name evidence="12" type="ORF">ACFQ4C_07870</name>
</gene>
<reference evidence="13" key="1">
    <citation type="journal article" date="2019" name="Int. J. Syst. Evol. Microbiol.">
        <title>The Global Catalogue of Microorganisms (GCM) 10K type strain sequencing project: providing services to taxonomists for standard genome sequencing and annotation.</title>
        <authorList>
            <consortium name="The Broad Institute Genomics Platform"/>
            <consortium name="The Broad Institute Genome Sequencing Center for Infectious Disease"/>
            <person name="Wu L."/>
            <person name="Ma J."/>
        </authorList>
    </citation>
    <scope>NUCLEOTIDE SEQUENCE [LARGE SCALE GENOMIC DNA]</scope>
    <source>
        <strain evidence="13">CCUG 55608</strain>
    </source>
</reference>
<dbReference type="SUPFAM" id="SSF52922">
    <property type="entry name" value="TK C-terminal domain-like"/>
    <property type="match status" value="1"/>
</dbReference>
<accession>A0ABW3Q6L8</accession>
<evidence type="ECO:0000256" key="8">
    <source>
        <dbReference type="ARBA" id="ARBA00023052"/>
    </source>
</evidence>
<keyword evidence="8" id="KW-0786">Thiamine pyrophosphate</keyword>
<protein>
    <recommendedName>
        <fullName evidence="4 10">Transketolase</fullName>
        <ecNumber evidence="4 10">2.2.1.1</ecNumber>
    </recommendedName>
</protein>
<evidence type="ECO:0000256" key="2">
    <source>
        <dbReference type="ARBA" id="ARBA00001964"/>
    </source>
</evidence>
<comment type="similarity">
    <text evidence="3">Belongs to the transketolase family.</text>
</comment>
<dbReference type="InterPro" id="IPR049557">
    <property type="entry name" value="Transketolase_CS"/>
</dbReference>
<dbReference type="InterPro" id="IPR055152">
    <property type="entry name" value="Transketolase-like_C_2"/>
</dbReference>
<evidence type="ECO:0000256" key="5">
    <source>
        <dbReference type="ARBA" id="ARBA00022679"/>
    </source>
</evidence>
<evidence type="ECO:0000256" key="9">
    <source>
        <dbReference type="ARBA" id="ARBA00049473"/>
    </source>
</evidence>
<evidence type="ECO:0000256" key="6">
    <source>
        <dbReference type="ARBA" id="ARBA00022723"/>
    </source>
</evidence>
<evidence type="ECO:0000313" key="12">
    <source>
        <dbReference type="EMBL" id="MFD1141021.1"/>
    </source>
</evidence>
<keyword evidence="5 12" id="KW-0808">Transferase</keyword>
<sequence length="671" mass="74065">MKTTTQSIEQLSINTVRVLAADAVQKANSGHPGLPMGAAPIGHILWTEAMNYNPQNPDWPNRDRFILSAGHGCMLQYCFLHLTGYDLSMEDLKQFRQLDSQTPGHPEYGLSKGIEITTGPLGQGFANGVGFAVGQCHLAARYNKPDFKLFDYKIYALCSDGDMMEGITSEAASLAAHLKLGNLIYFYDDNHISIEGSTDLTFTEDVAQRFQAYGWHVQVVPDGNDLEALYQAVKAAQDETTRPSLIKVRTHIGYGSPNKADTADAHGSPLGEDELRLVKENFGFDPDQSFVVPEDVLHYYREIGKERAKKEEQWNDLYKAYKAKYPELAEEFEWVTNGKLPQGWEEKIPVFPAGEEKVATRKASGKVLNAIADSLPHLIGGSADLSPSTDTDLKDYKSFTADNREGRIFHFGIREHAMGAILNGLAVTKGIIPYGATFLVFSDYLRPTIRLAGIMKIRPIFIFTHDSIGLGEDGTTHQPIEHLMALRAIPNLVVIRPADANETAQAWRIAIGHPGGPVALILTRQGLPVIDQEKYTKATELEKGAYILSDSEKEPDVILLGTGSEVSLLLQAQEELKKDSIAARVVSMPSWELFDRQDDSYKEKVLPKAVKKRLAVEAGAVLGWYKYVTDEGDIIGMTSFGESAPAADLFKKFGFTVENIVKRAKALVGQQ</sequence>
<comment type="catalytic activity">
    <reaction evidence="9">
        <text>D-sedoheptulose 7-phosphate + D-glyceraldehyde 3-phosphate = aldehydo-D-ribose 5-phosphate + D-xylulose 5-phosphate</text>
        <dbReference type="Rhea" id="RHEA:10508"/>
        <dbReference type="ChEBI" id="CHEBI:57483"/>
        <dbReference type="ChEBI" id="CHEBI:57737"/>
        <dbReference type="ChEBI" id="CHEBI:58273"/>
        <dbReference type="ChEBI" id="CHEBI:59776"/>
        <dbReference type="EC" id="2.2.1.1"/>
    </reaction>
</comment>
<organism evidence="12 13">
    <name type="scientific">Larkinella insperata</name>
    <dbReference type="NCBI Taxonomy" id="332158"/>
    <lineage>
        <taxon>Bacteria</taxon>
        <taxon>Pseudomonadati</taxon>
        <taxon>Bacteroidota</taxon>
        <taxon>Cytophagia</taxon>
        <taxon>Cytophagales</taxon>
        <taxon>Spirosomataceae</taxon>
        <taxon>Larkinella</taxon>
    </lineage>
</organism>
<dbReference type="SUPFAM" id="SSF52518">
    <property type="entry name" value="Thiamin diphosphate-binding fold (THDP-binding)"/>
    <property type="match status" value="2"/>
</dbReference>
<dbReference type="Gene3D" id="3.40.50.970">
    <property type="match status" value="2"/>
</dbReference>
<dbReference type="CDD" id="cd02012">
    <property type="entry name" value="TPP_TK"/>
    <property type="match status" value="1"/>
</dbReference>
<dbReference type="Proteomes" id="UP001597116">
    <property type="component" value="Unassembled WGS sequence"/>
</dbReference>
<dbReference type="PANTHER" id="PTHR43522:SF2">
    <property type="entry name" value="TRANSKETOLASE 1-RELATED"/>
    <property type="match status" value="1"/>
</dbReference>
<dbReference type="InterPro" id="IPR029061">
    <property type="entry name" value="THDP-binding"/>
</dbReference>
<dbReference type="NCBIfam" id="TIGR00232">
    <property type="entry name" value="tktlase_bact"/>
    <property type="match status" value="1"/>
</dbReference>